<protein>
    <submittedName>
        <fullName evidence="2">Alkylation response protein AidB-like acyl-CoA dehydrogenase</fullName>
    </submittedName>
</protein>
<dbReference type="AlphaFoldDB" id="A0A2P8CRA8"/>
<dbReference type="SUPFAM" id="SSF56645">
    <property type="entry name" value="Acyl-CoA dehydrogenase NM domain-like"/>
    <property type="match status" value="1"/>
</dbReference>
<dbReference type="EMBL" id="PYGA01000031">
    <property type="protein sequence ID" value="PSK87486.1"/>
    <property type="molecule type" value="Genomic_DNA"/>
</dbReference>
<comment type="caution">
    <text evidence="2">The sequence shown here is derived from an EMBL/GenBank/DDBJ whole genome shotgun (WGS) entry which is preliminary data.</text>
</comment>
<accession>A0A2P8CRA8</accession>
<dbReference type="Gene3D" id="2.40.110.10">
    <property type="entry name" value="Butyryl-CoA Dehydrogenase, subunit A, domain 2"/>
    <property type="match status" value="1"/>
</dbReference>
<dbReference type="InterPro" id="IPR046373">
    <property type="entry name" value="Acyl-CoA_Oxase/DH_mid-dom_sf"/>
</dbReference>
<organism evidence="2 3">
    <name type="scientific">Murinocardiopsis flavida</name>
    <dbReference type="NCBI Taxonomy" id="645275"/>
    <lineage>
        <taxon>Bacteria</taxon>
        <taxon>Bacillati</taxon>
        <taxon>Actinomycetota</taxon>
        <taxon>Actinomycetes</taxon>
        <taxon>Streptosporangiales</taxon>
        <taxon>Nocardiopsidaceae</taxon>
        <taxon>Murinocardiopsis</taxon>
    </lineage>
</organism>
<dbReference type="GO" id="GO:0016627">
    <property type="term" value="F:oxidoreductase activity, acting on the CH-CH group of donors"/>
    <property type="evidence" value="ECO:0007669"/>
    <property type="project" value="InterPro"/>
</dbReference>
<name>A0A2P8CRA8_9ACTN</name>
<sequence>MRSARGLPSWWQGQWGEVIRDDEQASGGDVTAPPLPRPPADPGGTAADEHRRHIVALFLDEAAAGRLDLPLPGRGDTWRRWSALRDLAHRDLSLARLAEGHADALAIMAELGAAPPQHGSAWGVWAAHPPGPDLHARFDRGHWRLSGVKRFCSGADVCTHGLVSAVVDGGDRRLFAVRADAAAARPGTWAAAGMAASATLTLAFADVAAEPVGPPGAYTDRPGFHHGGIGVAACWYGGALAVARPLAARVRGGADPHAQAHYGAVDRDLHAADAVLRAAAEEVDADPRDTGGGAAVRAMRTRAVLAEACADVLRHAGEALGAGPLAGDPRYARAAEDLAVYIRQHHGARDLAGLGAHTAHREDDTVAEDR</sequence>
<gene>
    <name evidence="2" type="ORF">CLV63_13139</name>
</gene>
<proteinExistence type="predicted"/>
<dbReference type="InterPro" id="IPR009100">
    <property type="entry name" value="AcylCoA_DH/oxidase_NM_dom_sf"/>
</dbReference>
<keyword evidence="3" id="KW-1185">Reference proteome</keyword>
<evidence type="ECO:0000313" key="2">
    <source>
        <dbReference type="EMBL" id="PSK87486.1"/>
    </source>
</evidence>
<dbReference type="Proteomes" id="UP000240542">
    <property type="component" value="Unassembled WGS sequence"/>
</dbReference>
<evidence type="ECO:0000313" key="3">
    <source>
        <dbReference type="Proteomes" id="UP000240542"/>
    </source>
</evidence>
<evidence type="ECO:0000256" key="1">
    <source>
        <dbReference type="SAM" id="MobiDB-lite"/>
    </source>
</evidence>
<reference evidence="2 3" key="1">
    <citation type="submission" date="2018-03" db="EMBL/GenBank/DDBJ databases">
        <title>Genomic Encyclopedia of Archaeal and Bacterial Type Strains, Phase II (KMG-II): from individual species to whole genera.</title>
        <authorList>
            <person name="Goeker M."/>
        </authorList>
    </citation>
    <scope>NUCLEOTIDE SEQUENCE [LARGE SCALE GENOMIC DNA]</scope>
    <source>
        <strain evidence="2 3">DSM 45312</strain>
    </source>
</reference>
<feature type="region of interest" description="Disordered" evidence="1">
    <location>
        <begin position="24"/>
        <end position="47"/>
    </location>
</feature>